<dbReference type="SUPFAM" id="SSF53850">
    <property type="entry name" value="Periplasmic binding protein-like II"/>
    <property type="match status" value="1"/>
</dbReference>
<name>A0A964BLT9_9CYAN</name>
<keyword evidence="4" id="KW-1185">Reference proteome</keyword>
<dbReference type="AlphaFoldDB" id="A0A964BLT9"/>
<keyword evidence="1" id="KW-0472">Membrane</keyword>
<sequence>MFKKSDTLPLILASGSTMGVLLLGYGVLTKLNFVKNTQDNKIVEKNVSVSSPEENSSVVTSAVSFSAPGIVPMGISVKINGATKMKQINKLLKRSFQREFPGTTVTVGTDGSETAIRLLVSGQVDLAALTRPLNEREQGQGLTAVRVSNRELTEENKSTTEDLFYAYREPANSKVEAFLGHLFSVQGQEAMLER</sequence>
<dbReference type="Pfam" id="PF12849">
    <property type="entry name" value="PBP_like_2"/>
    <property type="match status" value="1"/>
</dbReference>
<keyword evidence="1" id="KW-1133">Transmembrane helix</keyword>
<protein>
    <submittedName>
        <fullName evidence="3">Substrate-binding domain-containing protein</fullName>
    </submittedName>
</protein>
<feature type="transmembrane region" description="Helical" evidence="1">
    <location>
        <begin position="7"/>
        <end position="28"/>
    </location>
</feature>
<accession>A0A964BLT9</accession>
<evidence type="ECO:0000313" key="4">
    <source>
        <dbReference type="Proteomes" id="UP000729733"/>
    </source>
</evidence>
<proteinExistence type="predicted"/>
<gene>
    <name evidence="3" type="ORF">I4641_02035</name>
</gene>
<dbReference type="InterPro" id="IPR024370">
    <property type="entry name" value="PBP_domain"/>
</dbReference>
<keyword evidence="1" id="KW-0812">Transmembrane</keyword>
<dbReference type="RefSeq" id="WP_229638759.1">
    <property type="nucleotide sequence ID" value="NZ_JADWDC010000003.1"/>
</dbReference>
<reference evidence="3" key="1">
    <citation type="journal article" date="2021" name="Antonie Van Leeuwenhoek">
        <title>Draft genome and description of Waterburya agarophytonicola gen. nov. sp. nov. (Pleurocapsales, Cyanobacteria): a seaweed symbiont.</title>
        <authorList>
            <person name="Bonthond G."/>
            <person name="Shalygin S."/>
            <person name="Bayer T."/>
            <person name="Weinberger F."/>
        </authorList>
    </citation>
    <scope>NUCLEOTIDE SEQUENCE</scope>
    <source>
        <strain evidence="3">KI4</strain>
    </source>
</reference>
<dbReference type="Gene3D" id="3.40.190.10">
    <property type="entry name" value="Periplasmic binding protein-like II"/>
    <property type="match status" value="1"/>
</dbReference>
<evidence type="ECO:0000313" key="3">
    <source>
        <dbReference type="EMBL" id="MCC0175759.1"/>
    </source>
</evidence>
<dbReference type="Proteomes" id="UP000729733">
    <property type="component" value="Unassembled WGS sequence"/>
</dbReference>
<evidence type="ECO:0000256" key="1">
    <source>
        <dbReference type="SAM" id="Phobius"/>
    </source>
</evidence>
<feature type="domain" description="PBP" evidence="2">
    <location>
        <begin position="76"/>
        <end position="146"/>
    </location>
</feature>
<evidence type="ECO:0000259" key="2">
    <source>
        <dbReference type="Pfam" id="PF12849"/>
    </source>
</evidence>
<comment type="caution">
    <text evidence="3">The sequence shown here is derived from an EMBL/GenBank/DDBJ whole genome shotgun (WGS) entry which is preliminary data.</text>
</comment>
<organism evidence="3 4">
    <name type="scientific">Waterburya agarophytonicola KI4</name>
    <dbReference type="NCBI Taxonomy" id="2874699"/>
    <lineage>
        <taxon>Bacteria</taxon>
        <taxon>Bacillati</taxon>
        <taxon>Cyanobacteriota</taxon>
        <taxon>Cyanophyceae</taxon>
        <taxon>Pleurocapsales</taxon>
        <taxon>Hyellaceae</taxon>
        <taxon>Waterburya</taxon>
        <taxon>Waterburya agarophytonicola</taxon>
    </lineage>
</organism>
<dbReference type="EMBL" id="JADWDC010000003">
    <property type="protein sequence ID" value="MCC0175759.1"/>
    <property type="molecule type" value="Genomic_DNA"/>
</dbReference>